<dbReference type="Proteomes" id="UP000053029">
    <property type="component" value="Unassembled WGS sequence"/>
</dbReference>
<keyword evidence="3" id="KW-1185">Reference proteome</keyword>
<dbReference type="AlphaFoldDB" id="A0A0D2GWQ4"/>
<protein>
    <submittedName>
        <fullName evidence="2">Uncharacterized protein</fullName>
    </submittedName>
</protein>
<feature type="compositionally biased region" description="Basic and acidic residues" evidence="1">
    <location>
        <begin position="1"/>
        <end position="10"/>
    </location>
</feature>
<reference evidence="2 3" key="1">
    <citation type="submission" date="2015-01" db="EMBL/GenBank/DDBJ databases">
        <title>The Genome Sequence of Fonsecaea pedrosoi CBS 271.37.</title>
        <authorList>
            <consortium name="The Broad Institute Genomics Platform"/>
            <person name="Cuomo C."/>
            <person name="de Hoog S."/>
            <person name="Gorbushina A."/>
            <person name="Stielow B."/>
            <person name="Teixiera M."/>
            <person name="Abouelleil A."/>
            <person name="Chapman S.B."/>
            <person name="Priest M."/>
            <person name="Young S.K."/>
            <person name="Wortman J."/>
            <person name="Nusbaum C."/>
            <person name="Birren B."/>
        </authorList>
    </citation>
    <scope>NUCLEOTIDE SEQUENCE [LARGE SCALE GENOMIC DNA]</scope>
    <source>
        <strain evidence="2 3">CBS 271.37</strain>
    </source>
</reference>
<dbReference type="HOGENOM" id="CLU_2372842_0_0_1"/>
<name>A0A0D2GWQ4_9EURO</name>
<dbReference type="GeneID" id="25308728"/>
<evidence type="ECO:0000256" key="1">
    <source>
        <dbReference type="SAM" id="MobiDB-lite"/>
    </source>
</evidence>
<organism evidence="2 3">
    <name type="scientific">Fonsecaea pedrosoi CBS 271.37</name>
    <dbReference type="NCBI Taxonomy" id="1442368"/>
    <lineage>
        <taxon>Eukaryota</taxon>
        <taxon>Fungi</taxon>
        <taxon>Dikarya</taxon>
        <taxon>Ascomycota</taxon>
        <taxon>Pezizomycotina</taxon>
        <taxon>Eurotiomycetes</taxon>
        <taxon>Chaetothyriomycetidae</taxon>
        <taxon>Chaetothyriales</taxon>
        <taxon>Herpotrichiellaceae</taxon>
        <taxon>Fonsecaea</taxon>
    </lineage>
</organism>
<proteinExistence type="predicted"/>
<evidence type="ECO:0000313" key="2">
    <source>
        <dbReference type="EMBL" id="KIW76794.1"/>
    </source>
</evidence>
<accession>A0A0D2GWQ4</accession>
<sequence length="95" mass="10725">MLRKAGDRGKWGRARTPTLEEPNGNDIRLDEPDWVKKKRKVPYCHAIIFKCPGPDANVMDNGHYKPSVTMIDEFSADCAKMIGQPGYALEKYSQA</sequence>
<feature type="region of interest" description="Disordered" evidence="1">
    <location>
        <begin position="1"/>
        <end position="29"/>
    </location>
</feature>
<dbReference type="VEuPathDB" id="FungiDB:Z517_09238"/>
<evidence type="ECO:0000313" key="3">
    <source>
        <dbReference type="Proteomes" id="UP000053029"/>
    </source>
</evidence>
<dbReference type="EMBL" id="KN846974">
    <property type="protein sequence ID" value="KIW76794.1"/>
    <property type="molecule type" value="Genomic_DNA"/>
</dbReference>
<dbReference type="RefSeq" id="XP_013280602.1">
    <property type="nucleotide sequence ID" value="XM_013425148.1"/>
</dbReference>
<gene>
    <name evidence="2" type="ORF">Z517_09238</name>
</gene>